<dbReference type="Proteomes" id="UP000015441">
    <property type="component" value="Unassembled WGS sequence"/>
</dbReference>
<dbReference type="OrthoDB" id="3598823at2759"/>
<evidence type="ECO:0000259" key="3">
    <source>
        <dbReference type="PROSITE" id="PS50158"/>
    </source>
</evidence>
<keyword evidence="1" id="KW-0479">Metal-binding</keyword>
<dbReference type="GO" id="GO:0008270">
    <property type="term" value="F:zinc ion binding"/>
    <property type="evidence" value="ECO:0007669"/>
    <property type="project" value="UniProtKB-KW"/>
</dbReference>
<feature type="region of interest" description="Disordered" evidence="2">
    <location>
        <begin position="244"/>
        <end position="315"/>
    </location>
</feature>
<proteinExistence type="predicted"/>
<feature type="compositionally biased region" description="Acidic residues" evidence="2">
    <location>
        <begin position="301"/>
        <end position="310"/>
    </location>
</feature>
<comment type="caution">
    <text evidence="4">The sequence shown here is derived from an EMBL/GenBank/DDBJ whole genome shotgun (WGS) entry which is preliminary data.</text>
</comment>
<gene>
    <name evidence="4" type="ORF">BGHDH14_bgh04759</name>
</gene>
<sequence>MSSNRKENEKRDPLDQMTSKFERLGGSWNNDKLKIFEKDTAKFFSYISDLLSDKDQSVFDEFDNAIDVWNFLKDKYNKISESTTSNFMSKIQSFPNQFEMEEKGIHSAWETLKGYRRKLIAADESFRFAYPDKTLFLILGKTLPPKYSSILDSFRGNKWTVEEKLNILIEKEEDSRDHEIEHPAFDRRHHQRQRRNSVITMENTPDAFVEMRCYKCHGSNHISRNCPYAKAALEYAITLRDKDEKRADKKGTTKLRSKKASKPEKKKTTHKRTRSTPNGRHGYAAYEETSDSTSHNSTSEDSPEEESESDSDFHKPQKVMLTKELISKSTPAAWVLDTGATFPMTDQIHLFRGKLKNIHPITIQVGGGTLTSSHRGTVVVKCADGLWGIAENVFYVPNLGVNLLSAKRLCRTGMEGHFDEKNVWIKDENKTMIHAVQSDGLYIVKHIATELRGKPLDTRVTKQVACPATHRAPDNNLPATHLKTSLNYYRNTSIKCSDNPDFSDKDPDQSDDDLAETKEERARYRLMHPRFGHYSPNIISKLHKTSNIDRVKIL</sequence>
<keyword evidence="1" id="KW-0863">Zinc-finger</keyword>
<dbReference type="eggNOG" id="KOG0017">
    <property type="taxonomic scope" value="Eukaryota"/>
</dbReference>
<evidence type="ECO:0000256" key="2">
    <source>
        <dbReference type="SAM" id="MobiDB-lite"/>
    </source>
</evidence>
<reference evidence="4 5" key="1">
    <citation type="journal article" date="2010" name="Science">
        <title>Genome expansion and gene loss in powdery mildew fungi reveal tradeoffs in extreme parasitism.</title>
        <authorList>
            <person name="Spanu P.D."/>
            <person name="Abbott J.C."/>
            <person name="Amselem J."/>
            <person name="Burgis T.A."/>
            <person name="Soanes D.M."/>
            <person name="Stueber K."/>
            <person name="Ver Loren van Themaat E."/>
            <person name="Brown J.K.M."/>
            <person name="Butcher S.A."/>
            <person name="Gurr S.J."/>
            <person name="Lebrun M.-H."/>
            <person name="Ridout C.J."/>
            <person name="Schulze-Lefert P."/>
            <person name="Talbot N.J."/>
            <person name="Ahmadinejad N."/>
            <person name="Ametz C."/>
            <person name="Barton G.R."/>
            <person name="Benjdia M."/>
            <person name="Bidzinski P."/>
            <person name="Bindschedler L.V."/>
            <person name="Both M."/>
            <person name="Brewer M.T."/>
            <person name="Cadle-Davidson L."/>
            <person name="Cadle-Davidson M.M."/>
            <person name="Collemare J."/>
            <person name="Cramer R."/>
            <person name="Frenkel O."/>
            <person name="Godfrey D."/>
            <person name="Harriman J."/>
            <person name="Hoede C."/>
            <person name="King B.C."/>
            <person name="Klages S."/>
            <person name="Kleemann J."/>
            <person name="Knoll D."/>
            <person name="Koti P.S."/>
            <person name="Kreplak J."/>
            <person name="Lopez-Ruiz F.J."/>
            <person name="Lu X."/>
            <person name="Maekawa T."/>
            <person name="Mahanil S."/>
            <person name="Micali C."/>
            <person name="Milgroom M.G."/>
            <person name="Montana G."/>
            <person name="Noir S."/>
            <person name="O'Connell R.J."/>
            <person name="Oberhaensli S."/>
            <person name="Parlange F."/>
            <person name="Pedersen C."/>
            <person name="Quesneville H."/>
            <person name="Reinhardt R."/>
            <person name="Rott M."/>
            <person name="Sacristan S."/>
            <person name="Schmidt S.M."/>
            <person name="Schoen M."/>
            <person name="Skamnioti P."/>
            <person name="Sommer H."/>
            <person name="Stephens A."/>
            <person name="Takahara H."/>
            <person name="Thordal-Christensen H."/>
            <person name="Vigouroux M."/>
            <person name="Wessling R."/>
            <person name="Wicker T."/>
            <person name="Panstruga R."/>
        </authorList>
    </citation>
    <scope>NUCLEOTIDE SEQUENCE [LARGE SCALE GENOMIC DNA]</scope>
    <source>
        <strain evidence="4">DH14</strain>
    </source>
</reference>
<accession>N1JIX6</accession>
<evidence type="ECO:0000313" key="5">
    <source>
        <dbReference type="Proteomes" id="UP000015441"/>
    </source>
</evidence>
<evidence type="ECO:0000256" key="1">
    <source>
        <dbReference type="PROSITE-ProRule" id="PRU00047"/>
    </source>
</evidence>
<dbReference type="GO" id="GO:0003676">
    <property type="term" value="F:nucleic acid binding"/>
    <property type="evidence" value="ECO:0007669"/>
    <property type="project" value="InterPro"/>
</dbReference>
<dbReference type="HOGENOM" id="CLU_491743_0_0_1"/>
<name>N1JIX6_BLUG1</name>
<keyword evidence="1" id="KW-0862">Zinc</keyword>
<evidence type="ECO:0000313" key="4">
    <source>
        <dbReference type="EMBL" id="CCU83133.1"/>
    </source>
</evidence>
<dbReference type="InterPro" id="IPR054722">
    <property type="entry name" value="PolX-like_BBD"/>
</dbReference>
<feature type="compositionally biased region" description="Basic residues" evidence="2">
    <location>
        <begin position="252"/>
        <end position="274"/>
    </location>
</feature>
<protein>
    <recommendedName>
        <fullName evidence="3">CCHC-type domain-containing protein</fullName>
    </recommendedName>
</protein>
<dbReference type="AlphaFoldDB" id="N1JIX6"/>
<dbReference type="EMBL" id="CAUH01007572">
    <property type="protein sequence ID" value="CCU83133.1"/>
    <property type="molecule type" value="Genomic_DNA"/>
</dbReference>
<organism evidence="4 5">
    <name type="scientific">Blumeria graminis f. sp. hordei (strain DH14)</name>
    <name type="common">Barley powdery mildew</name>
    <name type="synonym">Oidium monilioides f. sp. hordei</name>
    <dbReference type="NCBI Taxonomy" id="546991"/>
    <lineage>
        <taxon>Eukaryota</taxon>
        <taxon>Fungi</taxon>
        <taxon>Dikarya</taxon>
        <taxon>Ascomycota</taxon>
        <taxon>Pezizomycotina</taxon>
        <taxon>Leotiomycetes</taxon>
        <taxon>Erysiphales</taxon>
        <taxon>Erysiphaceae</taxon>
        <taxon>Blumeria</taxon>
        <taxon>Blumeria hordei</taxon>
    </lineage>
</organism>
<dbReference type="InParanoid" id="N1JIX6"/>
<feature type="domain" description="CCHC-type" evidence="3">
    <location>
        <begin position="212"/>
        <end position="227"/>
    </location>
</feature>
<dbReference type="InterPro" id="IPR001878">
    <property type="entry name" value="Znf_CCHC"/>
</dbReference>
<dbReference type="Pfam" id="PF22936">
    <property type="entry name" value="Pol_BBD"/>
    <property type="match status" value="1"/>
</dbReference>
<dbReference type="PROSITE" id="PS50158">
    <property type="entry name" value="ZF_CCHC"/>
    <property type="match status" value="1"/>
</dbReference>
<keyword evidence="5" id="KW-1185">Reference proteome</keyword>